<evidence type="ECO:0000256" key="6">
    <source>
        <dbReference type="SAM" id="Coils"/>
    </source>
</evidence>
<dbReference type="AlphaFoldDB" id="A0A317VRY4"/>
<evidence type="ECO:0000259" key="8">
    <source>
        <dbReference type="PROSITE" id="PS50048"/>
    </source>
</evidence>
<dbReference type="CDD" id="cd12148">
    <property type="entry name" value="fungal_TF_MHR"/>
    <property type="match status" value="1"/>
</dbReference>
<dbReference type="PANTHER" id="PTHR47654">
    <property type="entry name" value="ZN(II)2CYS6 TRANSCRIPTION FACTOR (EUROFUNG)-RELATED"/>
    <property type="match status" value="1"/>
</dbReference>
<feature type="region of interest" description="Disordered" evidence="7">
    <location>
        <begin position="1"/>
        <end position="71"/>
    </location>
</feature>
<keyword evidence="6" id="KW-0175">Coiled coil</keyword>
<dbReference type="GO" id="GO:0000981">
    <property type="term" value="F:DNA-binding transcription factor activity, RNA polymerase II-specific"/>
    <property type="evidence" value="ECO:0007669"/>
    <property type="project" value="InterPro"/>
</dbReference>
<feature type="region of interest" description="Disordered" evidence="7">
    <location>
        <begin position="147"/>
        <end position="169"/>
    </location>
</feature>
<dbReference type="PROSITE" id="PS50048">
    <property type="entry name" value="ZN2_CY6_FUNGAL_2"/>
    <property type="match status" value="1"/>
</dbReference>
<feature type="coiled-coil region" evidence="6">
    <location>
        <begin position="114"/>
        <end position="141"/>
    </location>
</feature>
<sequence length="795" mass="89513">MDLAIGQPDALPPPGFRPYTIPPPRYLDRPGPYPNQSSSSSSREVSGPAPKVPIPRTTSFGSQSQRRRSARACDPCRQRKIKCDGSKPHCRQCIDHNISCIYVDVKRVRDQKQLGFLCRRVESYEQLLHELEKQEDEETARRIRRALRGSADHAPDAEDDIDSDTSSSSIGSLNALDLIEEDLNRSERSVATGFFGKNSEVSWMQKLEDEAEIRSRAKEGPLYSDSLTGGDLQQPRPETAIATMTYFVDDLNVPLIDSVDPYALPPKDVANRLFNAYMESVHPSFNIIRKTTFVSQFRQFYNTPAKPPMRWLAVLNMIFAIGRRYCRVVTGEADGDHEDLVYLNRARKLALGDAEVFAHADLQQIQVEFLVAFYFVTMYQVNRAFKFSSMAFRSAVSLGINLRFVDDRTQYPAKEARGRLWWSIFLLEHLLTAVTGRASCVGESLSSTPLPIPFDEDKFGRPDVLPLLQDSSLRSSRLKLTLLQTEEEARATAAWLATCEPSSSLFFHCTVDLAIITQAVLYKIYSIQGLRDRASQVEQRIHRYNDILDIWVSKVPEPYRFITGTNDQFDASDRDSNYTREQLSLAINYYSARITLCRPCLSHAGATKPSSLSPDGGTSSSRRNSRSTSHPRSQFRYEMAIICIRSACNLLAVLPDTPDILWLSSVTPWWCILHYIMQATTAILIHLSSWPPGPARRSRSISHEDSTQCVFTDMSTLVRKTKKALHWLNHMAVSHTASRRAFRLCHSVVRRLAPSLNIDISDLPDGSDLPADAEGTDLGLGQALNLSDYDSPIQS</sequence>
<organism evidence="9 10">
    <name type="scientific">Aspergillus heteromorphus CBS 117.55</name>
    <dbReference type="NCBI Taxonomy" id="1448321"/>
    <lineage>
        <taxon>Eukaryota</taxon>
        <taxon>Fungi</taxon>
        <taxon>Dikarya</taxon>
        <taxon>Ascomycota</taxon>
        <taxon>Pezizomycotina</taxon>
        <taxon>Eurotiomycetes</taxon>
        <taxon>Eurotiomycetidae</taxon>
        <taxon>Eurotiales</taxon>
        <taxon>Aspergillaceae</taxon>
        <taxon>Aspergillus</taxon>
        <taxon>Aspergillus subgen. Circumdati</taxon>
    </lineage>
</organism>
<dbReference type="InterPro" id="IPR036864">
    <property type="entry name" value="Zn2-C6_fun-type_DNA-bd_sf"/>
</dbReference>
<dbReference type="InterPro" id="IPR053230">
    <property type="entry name" value="Trans_reg_galc"/>
</dbReference>
<dbReference type="GO" id="GO:0006351">
    <property type="term" value="P:DNA-templated transcription"/>
    <property type="evidence" value="ECO:0007669"/>
    <property type="project" value="InterPro"/>
</dbReference>
<feature type="domain" description="Zn(2)-C6 fungal-type" evidence="8">
    <location>
        <begin position="72"/>
        <end position="102"/>
    </location>
</feature>
<keyword evidence="10" id="KW-1185">Reference proteome</keyword>
<evidence type="ECO:0000256" key="4">
    <source>
        <dbReference type="ARBA" id="ARBA00023163"/>
    </source>
</evidence>
<comment type="caution">
    <text evidence="9">The sequence shown here is derived from an EMBL/GenBank/DDBJ whole genome shotgun (WGS) entry which is preliminary data.</text>
</comment>
<evidence type="ECO:0000256" key="5">
    <source>
        <dbReference type="ARBA" id="ARBA00023242"/>
    </source>
</evidence>
<dbReference type="InterPro" id="IPR001138">
    <property type="entry name" value="Zn2Cys6_DnaBD"/>
</dbReference>
<evidence type="ECO:0000256" key="3">
    <source>
        <dbReference type="ARBA" id="ARBA00023125"/>
    </source>
</evidence>
<keyword evidence="3" id="KW-0238">DNA-binding</keyword>
<protein>
    <submittedName>
        <fullName evidence="9">C6 transcription factor</fullName>
    </submittedName>
</protein>
<dbReference type="PANTHER" id="PTHR47654:SF4">
    <property type="entry name" value="ZN(II)2CYS6 TRANSCRIPTION FACTOR (EUROFUNG)"/>
    <property type="match status" value="1"/>
</dbReference>
<evidence type="ECO:0000256" key="7">
    <source>
        <dbReference type="SAM" id="MobiDB-lite"/>
    </source>
</evidence>
<dbReference type="GO" id="GO:0009893">
    <property type="term" value="P:positive regulation of metabolic process"/>
    <property type="evidence" value="ECO:0007669"/>
    <property type="project" value="UniProtKB-ARBA"/>
</dbReference>
<keyword evidence="4" id="KW-0804">Transcription</keyword>
<keyword evidence="1" id="KW-0479">Metal-binding</keyword>
<evidence type="ECO:0000313" key="9">
    <source>
        <dbReference type="EMBL" id="PWY77083.1"/>
    </source>
</evidence>
<feature type="compositionally biased region" description="Pro residues" evidence="7">
    <location>
        <begin position="10"/>
        <end position="25"/>
    </location>
</feature>
<reference evidence="9 10" key="1">
    <citation type="submission" date="2016-12" db="EMBL/GenBank/DDBJ databases">
        <title>The genomes of Aspergillus section Nigri reveals drivers in fungal speciation.</title>
        <authorList>
            <consortium name="DOE Joint Genome Institute"/>
            <person name="Vesth T.C."/>
            <person name="Nybo J."/>
            <person name="Theobald S."/>
            <person name="Brandl J."/>
            <person name="Frisvad J.C."/>
            <person name="Nielsen K.F."/>
            <person name="Lyhne E.K."/>
            <person name="Kogle M.E."/>
            <person name="Kuo A."/>
            <person name="Riley R."/>
            <person name="Clum A."/>
            <person name="Nolan M."/>
            <person name="Lipzen A."/>
            <person name="Salamov A."/>
            <person name="Henrissat B."/>
            <person name="Wiebenga A."/>
            <person name="De Vries R.P."/>
            <person name="Grigoriev I.V."/>
            <person name="Mortensen U.H."/>
            <person name="Andersen M.R."/>
            <person name="Baker S.E."/>
        </authorList>
    </citation>
    <scope>NUCLEOTIDE SEQUENCE [LARGE SCALE GENOMIC DNA]</scope>
    <source>
        <strain evidence="9 10">CBS 117.55</strain>
    </source>
</reference>
<dbReference type="GO" id="GO:0008270">
    <property type="term" value="F:zinc ion binding"/>
    <property type="evidence" value="ECO:0007669"/>
    <property type="project" value="InterPro"/>
</dbReference>
<evidence type="ECO:0000313" key="10">
    <source>
        <dbReference type="Proteomes" id="UP000247233"/>
    </source>
</evidence>
<dbReference type="Pfam" id="PF04082">
    <property type="entry name" value="Fungal_trans"/>
    <property type="match status" value="1"/>
</dbReference>
<evidence type="ECO:0000256" key="1">
    <source>
        <dbReference type="ARBA" id="ARBA00022723"/>
    </source>
</evidence>
<name>A0A317VRY4_9EURO</name>
<dbReference type="EMBL" id="MSFL01000019">
    <property type="protein sequence ID" value="PWY77083.1"/>
    <property type="molecule type" value="Genomic_DNA"/>
</dbReference>
<feature type="region of interest" description="Disordered" evidence="7">
    <location>
        <begin position="605"/>
        <end position="632"/>
    </location>
</feature>
<dbReference type="SMART" id="SM00066">
    <property type="entry name" value="GAL4"/>
    <property type="match status" value="1"/>
</dbReference>
<dbReference type="PROSITE" id="PS00463">
    <property type="entry name" value="ZN2_CY6_FUNGAL_1"/>
    <property type="match status" value="1"/>
</dbReference>
<dbReference type="Gene3D" id="4.10.240.10">
    <property type="entry name" value="Zn(2)-C6 fungal-type DNA-binding domain"/>
    <property type="match status" value="1"/>
</dbReference>
<dbReference type="GeneID" id="37067086"/>
<keyword evidence="2" id="KW-0805">Transcription regulation</keyword>
<accession>A0A317VRY4</accession>
<dbReference type="OrthoDB" id="5296287at2759"/>
<feature type="compositionally biased region" description="Low complexity" evidence="7">
    <location>
        <begin position="609"/>
        <end position="632"/>
    </location>
</feature>
<dbReference type="InterPro" id="IPR007219">
    <property type="entry name" value="XnlR_reg_dom"/>
</dbReference>
<dbReference type="RefSeq" id="XP_025397844.1">
    <property type="nucleotide sequence ID" value="XM_025544849.1"/>
</dbReference>
<dbReference type="SMART" id="SM00906">
    <property type="entry name" value="Fungal_trans"/>
    <property type="match status" value="1"/>
</dbReference>
<dbReference type="Pfam" id="PF00172">
    <property type="entry name" value="Zn_clus"/>
    <property type="match status" value="1"/>
</dbReference>
<dbReference type="SUPFAM" id="SSF57701">
    <property type="entry name" value="Zn2/Cys6 DNA-binding domain"/>
    <property type="match status" value="1"/>
</dbReference>
<keyword evidence="5" id="KW-0539">Nucleus</keyword>
<gene>
    <name evidence="9" type="ORF">BO70DRAFT_372392</name>
</gene>
<dbReference type="GO" id="GO:0003677">
    <property type="term" value="F:DNA binding"/>
    <property type="evidence" value="ECO:0007669"/>
    <property type="project" value="UniProtKB-KW"/>
</dbReference>
<dbReference type="VEuPathDB" id="FungiDB:BO70DRAFT_372392"/>
<proteinExistence type="predicted"/>
<dbReference type="Proteomes" id="UP000247233">
    <property type="component" value="Unassembled WGS sequence"/>
</dbReference>
<evidence type="ECO:0000256" key="2">
    <source>
        <dbReference type="ARBA" id="ARBA00023015"/>
    </source>
</evidence>
<dbReference type="STRING" id="1448321.A0A317VRY4"/>
<dbReference type="CDD" id="cd00067">
    <property type="entry name" value="GAL4"/>
    <property type="match status" value="1"/>
</dbReference>